<dbReference type="PANTHER" id="PTHR30217:SF6">
    <property type="entry name" value="TRNA HYDROXYLATION PROTEIN P"/>
    <property type="match status" value="1"/>
</dbReference>
<proteinExistence type="inferred from homology"/>
<dbReference type="GO" id="GO:0008233">
    <property type="term" value="F:peptidase activity"/>
    <property type="evidence" value="ECO:0007669"/>
    <property type="project" value="UniProtKB-KW"/>
</dbReference>
<reference evidence="5 6" key="1">
    <citation type="submission" date="2017-10" db="EMBL/GenBank/DDBJ databases">
        <title>Novel microbial diversity and functional potential in the marine mammal oral microbiome.</title>
        <authorList>
            <person name="Dudek N.K."/>
            <person name="Sun C.L."/>
            <person name="Burstein D."/>
            <person name="Kantor R.S."/>
            <person name="Aliaga Goltsman D.S."/>
            <person name="Bik E.M."/>
            <person name="Thomas B.C."/>
            <person name="Banfield J.F."/>
            <person name="Relman D.A."/>
        </authorList>
    </citation>
    <scope>NUCLEOTIDE SEQUENCE [LARGE SCALE GENOMIC DNA]</scope>
    <source>
        <strain evidence="5">DOLJORAL78_47_16</strain>
    </source>
</reference>
<evidence type="ECO:0000256" key="2">
    <source>
        <dbReference type="ARBA" id="ARBA00022801"/>
    </source>
</evidence>
<dbReference type="GO" id="GO:0006508">
    <property type="term" value="P:proteolysis"/>
    <property type="evidence" value="ECO:0007669"/>
    <property type="project" value="UniProtKB-KW"/>
</dbReference>
<evidence type="ECO:0000313" key="5">
    <source>
        <dbReference type="EMBL" id="PIE33519.1"/>
    </source>
</evidence>
<gene>
    <name evidence="5" type="ORF">CSA56_11375</name>
</gene>
<evidence type="ECO:0000256" key="3">
    <source>
        <dbReference type="ARBA" id="ARBA00038374"/>
    </source>
</evidence>
<dbReference type="Pfam" id="PF01136">
    <property type="entry name" value="Peptidase_U32"/>
    <property type="match status" value="1"/>
</dbReference>
<comment type="caution">
    <text evidence="5">The sequence shown here is derived from an EMBL/GenBank/DDBJ whole genome shotgun (WGS) entry which is preliminary data.</text>
</comment>
<dbReference type="PANTHER" id="PTHR30217">
    <property type="entry name" value="PEPTIDASE U32 FAMILY"/>
    <property type="match status" value="1"/>
</dbReference>
<organism evidence="5 6">
    <name type="scientific">candidate division KSB3 bacterium</name>
    <dbReference type="NCBI Taxonomy" id="2044937"/>
    <lineage>
        <taxon>Bacteria</taxon>
        <taxon>candidate division KSB3</taxon>
    </lineage>
</organism>
<evidence type="ECO:0000313" key="6">
    <source>
        <dbReference type="Proteomes" id="UP000230821"/>
    </source>
</evidence>
<dbReference type="InterPro" id="IPR001539">
    <property type="entry name" value="Peptidase_U32"/>
</dbReference>
<dbReference type="PROSITE" id="PS01276">
    <property type="entry name" value="PEPTIDASE_U32"/>
    <property type="match status" value="1"/>
</dbReference>
<dbReference type="Gene3D" id="2.40.30.10">
    <property type="entry name" value="Translation factors"/>
    <property type="match status" value="1"/>
</dbReference>
<keyword evidence="1" id="KW-0645">Protease</keyword>
<sequence>MGHQIQQELVMPAGTLEKLKFACAYGADAVYAGIPKFSLRARTNSFTEEQLAEGIEYAHERGKYVYVTLNIFAHNNRIEPSLRALRTLMVLNPDAVIMSDPGLILYARQEFPDLEIHLSTQANTMNWAAVEFWKLQGIQRVILPRELSIAEIREIHERVPAVDLEVFVHGAMCISYSGRCLLSSYITNRDANLGVCTNSCRWQYALHERETELVLEERERPGKFFPIDEDEHGTYIMNSKDLCAIEHVRELWDAGVKGLKIEGRTKSVYYLANIGRAYRKALDTIAKGLPFDKTVWNDIYATASREFTTGFLHKIPEESRQNYERGYSSYSRYRFGGVVRNYEPESSLVEVEVKNRIACGDVVEFTMPKRSFSQTVQTMYDMNRSPLVIAHGGGMHILMKVDQAVEPYTLLRLPLSDTEGEEKRP</sequence>
<evidence type="ECO:0000256" key="1">
    <source>
        <dbReference type="ARBA" id="ARBA00022670"/>
    </source>
</evidence>
<dbReference type="Proteomes" id="UP000230821">
    <property type="component" value="Unassembled WGS sequence"/>
</dbReference>
<protein>
    <submittedName>
        <fullName evidence="5">U32 family peptidase</fullName>
    </submittedName>
</protein>
<accession>A0A2G6KFD5</accession>
<dbReference type="Pfam" id="PF16325">
    <property type="entry name" value="Peptidase_U32_C"/>
    <property type="match status" value="1"/>
</dbReference>
<name>A0A2G6KFD5_9BACT</name>
<dbReference type="AlphaFoldDB" id="A0A2G6KFD5"/>
<dbReference type="EMBL" id="PDSK01000097">
    <property type="protein sequence ID" value="PIE33519.1"/>
    <property type="molecule type" value="Genomic_DNA"/>
</dbReference>
<dbReference type="InterPro" id="IPR032525">
    <property type="entry name" value="Peptidase_U32_C"/>
</dbReference>
<dbReference type="InterPro" id="IPR051454">
    <property type="entry name" value="RNA/ubiquinone_mod_enzymes"/>
</dbReference>
<keyword evidence="2" id="KW-0378">Hydrolase</keyword>
<feature type="domain" description="Peptidase family U32 C-terminal" evidence="4">
    <location>
        <begin position="332"/>
        <end position="412"/>
    </location>
</feature>
<comment type="similarity">
    <text evidence="3">Belongs to the peptidase U32 family.</text>
</comment>
<evidence type="ECO:0000259" key="4">
    <source>
        <dbReference type="Pfam" id="PF16325"/>
    </source>
</evidence>